<gene>
    <name evidence="2" type="ORF">CKO21_03125</name>
</gene>
<feature type="compositionally biased region" description="Basic and acidic residues" evidence="1">
    <location>
        <begin position="1"/>
        <end position="11"/>
    </location>
</feature>
<protein>
    <submittedName>
        <fullName evidence="2">Uncharacterized protein</fullName>
    </submittedName>
</protein>
<proteinExistence type="predicted"/>
<dbReference type="RefSeq" id="WP_027289831.1">
    <property type="nucleotide sequence ID" value="NZ_NRRE01000012.1"/>
</dbReference>
<dbReference type="AlphaFoldDB" id="A0A934QFV9"/>
<organism evidence="2 3">
    <name type="scientific">Rhodovibrio salinarum</name>
    <dbReference type="NCBI Taxonomy" id="1087"/>
    <lineage>
        <taxon>Bacteria</taxon>
        <taxon>Pseudomonadati</taxon>
        <taxon>Pseudomonadota</taxon>
        <taxon>Alphaproteobacteria</taxon>
        <taxon>Rhodospirillales</taxon>
        <taxon>Rhodovibrionaceae</taxon>
        <taxon>Rhodovibrio</taxon>
    </lineage>
</organism>
<reference evidence="2" key="1">
    <citation type="submission" date="2017-08" db="EMBL/GenBank/DDBJ databases">
        <authorList>
            <person name="Imhoff J.F."/>
            <person name="Rahn T."/>
            <person name="Kuenzel S."/>
            <person name="Neulinger S.C."/>
        </authorList>
    </citation>
    <scope>NUCLEOTIDE SEQUENCE</scope>
    <source>
        <strain evidence="2">DSM 9154</strain>
    </source>
</reference>
<evidence type="ECO:0000313" key="2">
    <source>
        <dbReference type="EMBL" id="MBK1696233.1"/>
    </source>
</evidence>
<keyword evidence="3" id="KW-1185">Reference proteome</keyword>
<accession>A0A934QFV9</accession>
<name>A0A934QFV9_9PROT</name>
<feature type="region of interest" description="Disordered" evidence="1">
    <location>
        <begin position="1"/>
        <end position="24"/>
    </location>
</feature>
<comment type="caution">
    <text evidence="2">The sequence shown here is derived from an EMBL/GenBank/DDBJ whole genome shotgun (WGS) entry which is preliminary data.</text>
</comment>
<reference evidence="2" key="2">
    <citation type="journal article" date="2020" name="Microorganisms">
        <title>Osmotic Adaptation and Compatible Solute Biosynthesis of Phototrophic Bacteria as Revealed from Genome Analyses.</title>
        <authorList>
            <person name="Imhoff J.F."/>
            <person name="Rahn T."/>
            <person name="Kunzel S."/>
            <person name="Keller A."/>
            <person name="Neulinger S.C."/>
        </authorList>
    </citation>
    <scope>NUCLEOTIDE SEQUENCE</scope>
    <source>
        <strain evidence="2">DSM 9154</strain>
    </source>
</reference>
<evidence type="ECO:0000256" key="1">
    <source>
        <dbReference type="SAM" id="MobiDB-lite"/>
    </source>
</evidence>
<dbReference type="EMBL" id="NRRE01000012">
    <property type="protein sequence ID" value="MBK1696233.1"/>
    <property type="molecule type" value="Genomic_DNA"/>
</dbReference>
<dbReference type="Proteomes" id="UP000778970">
    <property type="component" value="Unassembled WGS sequence"/>
</dbReference>
<sequence length="65" mass="7040">MNTATAEKRQTELSSSARRGIGLPQSQEELALRIKRARADRLVNGPKNIGQNAGKYTKEIAGCGK</sequence>
<evidence type="ECO:0000313" key="3">
    <source>
        <dbReference type="Proteomes" id="UP000778970"/>
    </source>
</evidence>